<evidence type="ECO:0000256" key="2">
    <source>
        <dbReference type="ARBA" id="ARBA00022692"/>
    </source>
</evidence>
<dbReference type="GO" id="GO:0071944">
    <property type="term" value="C:cell periphery"/>
    <property type="evidence" value="ECO:0007669"/>
    <property type="project" value="UniProtKB-ARBA"/>
</dbReference>
<evidence type="ECO:0000313" key="7">
    <source>
        <dbReference type="EMBL" id="KAJ9602310.1"/>
    </source>
</evidence>
<organism evidence="7 8">
    <name type="scientific">Cladophialophora chaetospira</name>
    <dbReference type="NCBI Taxonomy" id="386627"/>
    <lineage>
        <taxon>Eukaryota</taxon>
        <taxon>Fungi</taxon>
        <taxon>Dikarya</taxon>
        <taxon>Ascomycota</taxon>
        <taxon>Pezizomycotina</taxon>
        <taxon>Eurotiomycetes</taxon>
        <taxon>Chaetothyriomycetidae</taxon>
        <taxon>Chaetothyriales</taxon>
        <taxon>Herpotrichiellaceae</taxon>
        <taxon>Cladophialophora</taxon>
    </lineage>
</organism>
<sequence length="288" mass="30864">MSNEFNIDPNVWYQISNDQFDPDVSSLRVGLSHTAIYMFATNLTSTAPTDATPNSTDVCMALGAATDIQRRWILSSNGDGTFDIQLNNTNPLYSGYHLFDSSTNVVAFTRNNTGTGRKWAFQSIMQINDPAFSSGIVATSTTQSATATATSTSASVTSSQTSTASSTSSTPTSSSTATGLASSTNSTSSGLSSGASAGIGVGVALVVLALAAIAFFLFRKRRKQQKKVHELPHDAYQHSSQDHKPPYRDAEYHSHPAELDNQFRAELDHTPSTPQQRHPAELSTERIS</sequence>
<keyword evidence="4 6" id="KW-0472">Membrane</keyword>
<evidence type="ECO:0000256" key="3">
    <source>
        <dbReference type="ARBA" id="ARBA00022989"/>
    </source>
</evidence>
<evidence type="ECO:0000256" key="6">
    <source>
        <dbReference type="SAM" id="Phobius"/>
    </source>
</evidence>
<dbReference type="EMBL" id="JAPDRK010000027">
    <property type="protein sequence ID" value="KAJ9602310.1"/>
    <property type="molecule type" value="Genomic_DNA"/>
</dbReference>
<dbReference type="PANTHER" id="PTHR15549:SF30">
    <property type="entry name" value="MID2 DOMAIN-CONTAINING PROTEIN"/>
    <property type="match status" value="1"/>
</dbReference>
<accession>A0AA38WWA5</accession>
<comment type="caution">
    <text evidence="7">The sequence shown here is derived from an EMBL/GenBank/DDBJ whole genome shotgun (WGS) entry which is preliminary data.</text>
</comment>
<dbReference type="Proteomes" id="UP001172673">
    <property type="component" value="Unassembled WGS sequence"/>
</dbReference>
<protein>
    <recommendedName>
        <fullName evidence="9">Mid2 domain-containing protein</fullName>
    </recommendedName>
</protein>
<dbReference type="PANTHER" id="PTHR15549">
    <property type="entry name" value="PAIRED IMMUNOGLOBULIN-LIKE TYPE 2 RECEPTOR"/>
    <property type="match status" value="1"/>
</dbReference>
<feature type="compositionally biased region" description="Basic and acidic residues" evidence="5">
    <location>
        <begin position="228"/>
        <end position="269"/>
    </location>
</feature>
<proteinExistence type="predicted"/>
<dbReference type="InterPro" id="IPR051694">
    <property type="entry name" value="Immunoregulatory_rcpt-like"/>
</dbReference>
<comment type="subcellular location">
    <subcellularLocation>
        <location evidence="1">Membrane</location>
        <topology evidence="1">Single-pass membrane protein</topology>
    </subcellularLocation>
</comment>
<feature type="region of interest" description="Disordered" evidence="5">
    <location>
        <begin position="228"/>
        <end position="288"/>
    </location>
</feature>
<evidence type="ECO:0008006" key="9">
    <source>
        <dbReference type="Google" id="ProtNLM"/>
    </source>
</evidence>
<dbReference type="AlphaFoldDB" id="A0AA38WWA5"/>
<reference evidence="7" key="1">
    <citation type="submission" date="2022-10" db="EMBL/GenBank/DDBJ databases">
        <title>Culturing micro-colonial fungi from biological soil crusts in the Mojave desert and describing Neophaeococcomyces mojavensis, and introducing the new genera and species Taxawa tesnikishii.</title>
        <authorList>
            <person name="Kurbessoian T."/>
            <person name="Stajich J.E."/>
        </authorList>
    </citation>
    <scope>NUCLEOTIDE SEQUENCE</scope>
    <source>
        <strain evidence="7">TK_41</strain>
    </source>
</reference>
<evidence type="ECO:0000256" key="5">
    <source>
        <dbReference type="SAM" id="MobiDB-lite"/>
    </source>
</evidence>
<feature type="compositionally biased region" description="Basic and acidic residues" evidence="5">
    <location>
        <begin position="278"/>
        <end position="288"/>
    </location>
</feature>
<keyword evidence="8" id="KW-1185">Reference proteome</keyword>
<evidence type="ECO:0000313" key="8">
    <source>
        <dbReference type="Proteomes" id="UP001172673"/>
    </source>
</evidence>
<dbReference type="GO" id="GO:0016020">
    <property type="term" value="C:membrane"/>
    <property type="evidence" value="ECO:0007669"/>
    <property type="project" value="UniProtKB-SubCell"/>
</dbReference>
<evidence type="ECO:0000256" key="1">
    <source>
        <dbReference type="ARBA" id="ARBA00004167"/>
    </source>
</evidence>
<gene>
    <name evidence="7" type="ORF">H2200_013165</name>
</gene>
<keyword evidence="2 6" id="KW-0812">Transmembrane</keyword>
<evidence type="ECO:0000256" key="4">
    <source>
        <dbReference type="ARBA" id="ARBA00023136"/>
    </source>
</evidence>
<name>A0AA38WWA5_9EURO</name>
<feature type="region of interest" description="Disordered" evidence="5">
    <location>
        <begin position="149"/>
        <end position="192"/>
    </location>
</feature>
<keyword evidence="3 6" id="KW-1133">Transmembrane helix</keyword>
<feature type="transmembrane region" description="Helical" evidence="6">
    <location>
        <begin position="195"/>
        <end position="218"/>
    </location>
</feature>